<comment type="subcellular location">
    <subcellularLocation>
        <location evidence="1">Cell membrane</location>
        <topology evidence="1">Multi-pass membrane protein</topology>
    </subcellularLocation>
</comment>
<feature type="compositionally biased region" description="Basic and acidic residues" evidence="7">
    <location>
        <begin position="518"/>
        <end position="528"/>
    </location>
</feature>
<evidence type="ECO:0000313" key="12">
    <source>
        <dbReference type="Proteomes" id="UP000621454"/>
    </source>
</evidence>
<keyword evidence="12" id="KW-1185">Reference proteome</keyword>
<dbReference type="AlphaFoldDB" id="A0A916TE67"/>
<evidence type="ECO:0000256" key="8">
    <source>
        <dbReference type="SAM" id="Phobius"/>
    </source>
</evidence>
<keyword evidence="3" id="KW-1003">Cell membrane</keyword>
<keyword evidence="5 8" id="KW-1133">Transmembrane helix</keyword>
<proteinExistence type="inferred from homology"/>
<dbReference type="PROSITE" id="PS50885">
    <property type="entry name" value="HAMP"/>
    <property type="match status" value="1"/>
</dbReference>
<organism evidence="11 12">
    <name type="scientific">Gordonia jinhuaensis</name>
    <dbReference type="NCBI Taxonomy" id="1517702"/>
    <lineage>
        <taxon>Bacteria</taxon>
        <taxon>Bacillati</taxon>
        <taxon>Actinomycetota</taxon>
        <taxon>Actinomycetes</taxon>
        <taxon>Mycobacteriales</taxon>
        <taxon>Gordoniaceae</taxon>
        <taxon>Gordonia</taxon>
    </lineage>
</organism>
<evidence type="ECO:0000313" key="11">
    <source>
        <dbReference type="EMBL" id="GGB39196.1"/>
    </source>
</evidence>
<evidence type="ECO:0000256" key="4">
    <source>
        <dbReference type="ARBA" id="ARBA00022692"/>
    </source>
</evidence>
<name>A0A916TE67_9ACTN</name>
<reference evidence="11" key="2">
    <citation type="submission" date="2020-09" db="EMBL/GenBank/DDBJ databases">
        <authorList>
            <person name="Sun Q."/>
            <person name="Zhou Y."/>
        </authorList>
    </citation>
    <scope>NUCLEOTIDE SEQUENCE</scope>
    <source>
        <strain evidence="11">CGMCC 1.12827</strain>
    </source>
</reference>
<evidence type="ECO:0000256" key="5">
    <source>
        <dbReference type="ARBA" id="ARBA00022989"/>
    </source>
</evidence>
<feature type="domain" description="HAMP" evidence="10">
    <location>
        <begin position="255"/>
        <end position="307"/>
    </location>
</feature>
<accession>A0A916TE67</accession>
<dbReference type="Pfam" id="PF00672">
    <property type="entry name" value="HAMP"/>
    <property type="match status" value="1"/>
</dbReference>
<dbReference type="PANTHER" id="PTHR43081">
    <property type="entry name" value="ADENYLATE CYCLASE, TERMINAL-DIFFERENTIATION SPECIFIC-RELATED"/>
    <property type="match status" value="1"/>
</dbReference>
<evidence type="ECO:0000259" key="10">
    <source>
        <dbReference type="PROSITE" id="PS50885"/>
    </source>
</evidence>
<dbReference type="EMBL" id="BMGC01000023">
    <property type="protein sequence ID" value="GGB39196.1"/>
    <property type="molecule type" value="Genomic_DNA"/>
</dbReference>
<dbReference type="InterPro" id="IPR001054">
    <property type="entry name" value="A/G_cyclase"/>
</dbReference>
<dbReference type="GO" id="GO:0035556">
    <property type="term" value="P:intracellular signal transduction"/>
    <property type="evidence" value="ECO:0007669"/>
    <property type="project" value="InterPro"/>
</dbReference>
<feature type="transmembrane region" description="Helical" evidence="8">
    <location>
        <begin position="199"/>
        <end position="219"/>
    </location>
</feature>
<dbReference type="SUPFAM" id="SSF55073">
    <property type="entry name" value="Nucleotide cyclase"/>
    <property type="match status" value="1"/>
</dbReference>
<dbReference type="InterPro" id="IPR029787">
    <property type="entry name" value="Nucleotide_cyclase"/>
</dbReference>
<evidence type="ECO:0000256" key="3">
    <source>
        <dbReference type="ARBA" id="ARBA00022475"/>
    </source>
</evidence>
<keyword evidence="6 8" id="KW-0472">Membrane</keyword>
<dbReference type="GO" id="GO:0005886">
    <property type="term" value="C:plasma membrane"/>
    <property type="evidence" value="ECO:0007669"/>
    <property type="project" value="UniProtKB-SubCell"/>
</dbReference>
<feature type="region of interest" description="Disordered" evidence="7">
    <location>
        <begin position="513"/>
        <end position="543"/>
    </location>
</feature>
<dbReference type="Proteomes" id="UP000621454">
    <property type="component" value="Unassembled WGS sequence"/>
</dbReference>
<dbReference type="GO" id="GO:0004016">
    <property type="term" value="F:adenylate cyclase activity"/>
    <property type="evidence" value="ECO:0007669"/>
    <property type="project" value="UniProtKB-ARBA"/>
</dbReference>
<dbReference type="Gene3D" id="6.10.340.10">
    <property type="match status" value="1"/>
</dbReference>
<dbReference type="SUPFAM" id="SSF158472">
    <property type="entry name" value="HAMP domain-like"/>
    <property type="match status" value="1"/>
</dbReference>
<dbReference type="SMART" id="SM00304">
    <property type="entry name" value="HAMP"/>
    <property type="match status" value="1"/>
</dbReference>
<keyword evidence="4 8" id="KW-0812">Transmembrane</keyword>
<feature type="transmembrane region" description="Helical" evidence="8">
    <location>
        <begin position="32"/>
        <end position="55"/>
    </location>
</feature>
<dbReference type="CDD" id="cd07302">
    <property type="entry name" value="CHD"/>
    <property type="match status" value="1"/>
</dbReference>
<protein>
    <recommendedName>
        <fullName evidence="13">Adenylate cyclase</fullName>
    </recommendedName>
</protein>
<feature type="transmembrane region" description="Helical" evidence="8">
    <location>
        <begin position="121"/>
        <end position="142"/>
    </location>
</feature>
<comment type="caution">
    <text evidence="11">The sequence shown here is derived from an EMBL/GenBank/DDBJ whole genome shotgun (WGS) entry which is preliminary data.</text>
</comment>
<reference evidence="11" key="1">
    <citation type="journal article" date="2014" name="Int. J. Syst. Evol. Microbiol.">
        <title>Complete genome sequence of Corynebacterium casei LMG S-19264T (=DSM 44701T), isolated from a smear-ripened cheese.</title>
        <authorList>
            <consortium name="US DOE Joint Genome Institute (JGI-PGF)"/>
            <person name="Walter F."/>
            <person name="Albersmeier A."/>
            <person name="Kalinowski J."/>
            <person name="Ruckert C."/>
        </authorList>
    </citation>
    <scope>NUCLEOTIDE SEQUENCE</scope>
    <source>
        <strain evidence="11">CGMCC 1.12827</strain>
    </source>
</reference>
<evidence type="ECO:0000259" key="9">
    <source>
        <dbReference type="PROSITE" id="PS50125"/>
    </source>
</evidence>
<dbReference type="Pfam" id="PF00211">
    <property type="entry name" value="Guanylate_cyc"/>
    <property type="match status" value="1"/>
</dbReference>
<dbReference type="Gene3D" id="3.30.70.1230">
    <property type="entry name" value="Nucleotide cyclase"/>
    <property type="match status" value="1"/>
</dbReference>
<dbReference type="PROSITE" id="PS50125">
    <property type="entry name" value="GUANYLATE_CYCLASE_2"/>
    <property type="match status" value="1"/>
</dbReference>
<gene>
    <name evidence="11" type="ORF">GCM10011489_28600</name>
</gene>
<evidence type="ECO:0000256" key="6">
    <source>
        <dbReference type="ARBA" id="ARBA00023136"/>
    </source>
</evidence>
<dbReference type="InterPro" id="IPR050697">
    <property type="entry name" value="Adenylyl/Guanylyl_Cyclase_3/4"/>
</dbReference>
<dbReference type="GO" id="GO:0006171">
    <property type="term" value="P:cAMP biosynthetic process"/>
    <property type="evidence" value="ECO:0007669"/>
    <property type="project" value="TreeGrafter"/>
</dbReference>
<dbReference type="PANTHER" id="PTHR43081:SF17">
    <property type="entry name" value="BLL5647 PROTEIN"/>
    <property type="match status" value="1"/>
</dbReference>
<feature type="transmembrane region" description="Helical" evidence="8">
    <location>
        <begin position="148"/>
        <end position="170"/>
    </location>
</feature>
<feature type="transmembrane region" description="Helical" evidence="8">
    <location>
        <begin position="231"/>
        <end position="252"/>
    </location>
</feature>
<evidence type="ECO:0000256" key="2">
    <source>
        <dbReference type="ARBA" id="ARBA00005381"/>
    </source>
</evidence>
<dbReference type="SMART" id="SM00044">
    <property type="entry name" value="CYCc"/>
    <property type="match status" value="1"/>
</dbReference>
<evidence type="ECO:0000256" key="1">
    <source>
        <dbReference type="ARBA" id="ARBA00004651"/>
    </source>
</evidence>
<feature type="domain" description="Guanylate cyclase" evidence="9">
    <location>
        <begin position="339"/>
        <end position="463"/>
    </location>
</feature>
<comment type="similarity">
    <text evidence="2">Belongs to the adenylyl cyclase class-3 family.</text>
</comment>
<evidence type="ECO:0000256" key="7">
    <source>
        <dbReference type="SAM" id="MobiDB-lite"/>
    </source>
</evidence>
<dbReference type="InterPro" id="IPR003660">
    <property type="entry name" value="HAMP_dom"/>
</dbReference>
<feature type="transmembrane region" description="Helical" evidence="8">
    <location>
        <begin position="67"/>
        <end position="88"/>
    </location>
</feature>
<evidence type="ECO:0008006" key="13">
    <source>
        <dbReference type="Google" id="ProtNLM"/>
    </source>
</evidence>
<sequence length="543" mass="58286">MIRLWRRNTDYGSVLLGSADDSPLIRRIRVQVLISVSVITANAIGAAVAIVLAAIGIPEPAIPDSAWWVSYIVLPIYVGCAFVLGILIGTIRTIRRLRWAFRPGAPTTRQARQALIAPRSLMLMQAAFWVIATALFTTLYGVHDPIVIPKVLLVVGLSGVVVCAISYLMTEFALRPIAARAISAGYPLKRRARLRTRAFMSWLVGSGIPIAGMFLAAIFGAFRDQTSKLDIFIAVTVLSGIAALTGMLLTWLNSDGVVAPIRSVRWGMGRVRDGDDDVRVVVFDGSELGELQVGFNSMVQGLSERERLRDLFGRHVGREVAEAAVSGNFELGGAERRVAVVFVDVIGSTTLAAQRSPTEVVDVLNSFFEVIVTEVERHRGLVNKFEGDAVLAVFGAPIAIDDSSGQALRASAEISRRLRAEVPEISAGVGVSYGVVVAGNVGAVQRFEYTVIGDPVNEAARLSELAKRDPEVPLASGTAVDAASREVAVRWRPDGEIVLRGRTAPTVVCVPVETTNGSDEHESDRSEGEVAEDMSPTEAGYSA</sequence>